<keyword evidence="2" id="KW-1185">Reference proteome</keyword>
<gene>
    <name evidence="1" type="ORF">JJN12_02285</name>
</gene>
<evidence type="ECO:0000313" key="1">
    <source>
        <dbReference type="EMBL" id="MBK5896615.1"/>
    </source>
</evidence>
<dbReference type="Proteomes" id="UP000604730">
    <property type="component" value="Unassembled WGS sequence"/>
</dbReference>
<dbReference type="EMBL" id="JAEPRJ010000001">
    <property type="protein sequence ID" value="MBK5896615.1"/>
    <property type="molecule type" value="Genomic_DNA"/>
</dbReference>
<sequence>MSLKADIITKIAKHERIRFLAKFLKNFNNMEFIKDVNNLYNNRTLYKIVQKGDKEKGKVLYLINEKYAYYGFCAILREVIEGCLVADELGFYPVVSMSEESLYAEKKGFLGKDNPWECYFEQPVGIDMNIYNQGFRTTSMSRDDLAMLAERYKNDGYRLSKEYFEDTGKIWRKYIRVRKELELELQSKIDEIFGKDSRVLGVQARGTDFNRGYYNHPKPILPEDYFKQIDKIIDKYDYIFLATEDNNNLERFIDKYGDKLVYHTDIERSSTIDNPALGKSDTFKTRENPKYCLAKDVMLDMMSLSECKGIITGMSQVSICARIWKLARNEQFVDDIIMDNGIFSDKKNSVSIEELIKIDGVKFNGW</sequence>
<comment type="caution">
    <text evidence="1">The sequence shown here is derived from an EMBL/GenBank/DDBJ whole genome shotgun (WGS) entry which is preliminary data.</text>
</comment>
<name>A0ABS1IXI3_9FIRM</name>
<reference evidence="1 2" key="1">
    <citation type="submission" date="2021-01" db="EMBL/GenBank/DDBJ databases">
        <title>Isolation and description of Catonella massiliensis sp. nov., a novel Catonella species, isolated from a stable periodontitis subject.</title>
        <authorList>
            <person name="Antezack A."/>
            <person name="Boxberger M."/>
            <person name="La Scola B."/>
            <person name="Monnet-Corti V."/>
        </authorList>
    </citation>
    <scope>NUCLEOTIDE SEQUENCE [LARGE SCALE GENOMIC DNA]</scope>
    <source>
        <strain evidence="1 2">Marseille-Q4567</strain>
    </source>
</reference>
<evidence type="ECO:0000313" key="2">
    <source>
        <dbReference type="Proteomes" id="UP000604730"/>
    </source>
</evidence>
<protein>
    <submittedName>
        <fullName evidence="1">Uncharacterized protein</fullName>
    </submittedName>
</protein>
<dbReference type="Gene3D" id="3.40.50.11350">
    <property type="match status" value="1"/>
</dbReference>
<organism evidence="1 2">
    <name type="scientific">Catonella massiliensis</name>
    <dbReference type="NCBI Taxonomy" id="2799636"/>
    <lineage>
        <taxon>Bacteria</taxon>
        <taxon>Bacillati</taxon>
        <taxon>Bacillota</taxon>
        <taxon>Clostridia</taxon>
        <taxon>Lachnospirales</taxon>
        <taxon>Lachnospiraceae</taxon>
        <taxon>Catonella</taxon>
    </lineage>
</organism>
<dbReference type="RefSeq" id="WP_208428176.1">
    <property type="nucleotide sequence ID" value="NZ_JAEPRJ010000001.1"/>
</dbReference>
<accession>A0ABS1IXI3</accession>
<proteinExistence type="predicted"/>